<evidence type="ECO:0000313" key="3">
    <source>
        <dbReference type="EMBL" id="GAA2127034.1"/>
    </source>
</evidence>
<dbReference type="Proteomes" id="UP001500102">
    <property type="component" value="Unassembled WGS sequence"/>
</dbReference>
<proteinExistence type="predicted"/>
<feature type="chain" id="PRO_5045784399" description="Lipoprotein" evidence="2">
    <location>
        <begin position="16"/>
        <end position="171"/>
    </location>
</feature>
<comment type="caution">
    <text evidence="3">The sequence shown here is derived from an EMBL/GenBank/DDBJ whole genome shotgun (WGS) entry which is preliminary data.</text>
</comment>
<feature type="region of interest" description="Disordered" evidence="1">
    <location>
        <begin position="24"/>
        <end position="46"/>
    </location>
</feature>
<gene>
    <name evidence="3" type="ORF">GCM10009825_04780</name>
</gene>
<protein>
    <recommendedName>
        <fullName evidence="5">Lipoprotein</fullName>
    </recommendedName>
</protein>
<evidence type="ECO:0008006" key="5">
    <source>
        <dbReference type="Google" id="ProtNLM"/>
    </source>
</evidence>
<keyword evidence="4" id="KW-1185">Reference proteome</keyword>
<name>A0ABN2YHM3_9MICC</name>
<organism evidence="3 4">
    <name type="scientific">Arthrobacter humicola</name>
    <dbReference type="NCBI Taxonomy" id="409291"/>
    <lineage>
        <taxon>Bacteria</taxon>
        <taxon>Bacillati</taxon>
        <taxon>Actinomycetota</taxon>
        <taxon>Actinomycetes</taxon>
        <taxon>Micrococcales</taxon>
        <taxon>Micrococcaceae</taxon>
        <taxon>Arthrobacter</taxon>
    </lineage>
</organism>
<evidence type="ECO:0000256" key="2">
    <source>
        <dbReference type="SAM" id="SignalP"/>
    </source>
</evidence>
<reference evidence="3 4" key="1">
    <citation type="journal article" date="2019" name="Int. J. Syst. Evol. Microbiol.">
        <title>The Global Catalogue of Microorganisms (GCM) 10K type strain sequencing project: providing services to taxonomists for standard genome sequencing and annotation.</title>
        <authorList>
            <consortium name="The Broad Institute Genomics Platform"/>
            <consortium name="The Broad Institute Genome Sequencing Center for Infectious Disease"/>
            <person name="Wu L."/>
            <person name="Ma J."/>
        </authorList>
    </citation>
    <scope>NUCLEOTIDE SEQUENCE [LARGE SCALE GENOMIC DNA]</scope>
    <source>
        <strain evidence="3 4">JCM 15921</strain>
    </source>
</reference>
<keyword evidence="2" id="KW-0732">Signal</keyword>
<evidence type="ECO:0000313" key="4">
    <source>
        <dbReference type="Proteomes" id="UP001500102"/>
    </source>
</evidence>
<accession>A0ABN2YHM3</accession>
<dbReference type="EMBL" id="BAAAQB010000006">
    <property type="protein sequence ID" value="GAA2127034.1"/>
    <property type="molecule type" value="Genomic_DNA"/>
</dbReference>
<sequence>MALLLAVAGAATALAACEYSDDVGDTTAAPTRTRRAAPPPPSPAGPELAMAETRNLHDLGAVLGARPDGIVLEGAGGLGGAGVRKAVKALPKGTYTVTAACVGAPTGNISITQDGLRDGGKLELALDCGKATQAQVDLAAGPVYAQAYRRTTGPGAGEVAGFWMVPATPGS</sequence>
<feature type="signal peptide" evidence="2">
    <location>
        <begin position="1"/>
        <end position="15"/>
    </location>
</feature>
<evidence type="ECO:0000256" key="1">
    <source>
        <dbReference type="SAM" id="MobiDB-lite"/>
    </source>
</evidence>